<feature type="compositionally biased region" description="Pro residues" evidence="9">
    <location>
        <begin position="1"/>
        <end position="10"/>
    </location>
</feature>
<dbReference type="InterPro" id="IPR019533">
    <property type="entry name" value="Peptidase_S26"/>
</dbReference>
<feature type="active site" evidence="6">
    <location>
        <position position="204"/>
    </location>
</feature>
<feature type="region of interest" description="Disordered" evidence="9">
    <location>
        <begin position="1"/>
        <end position="59"/>
    </location>
</feature>
<name>A0A5M6IL65_9PROT</name>
<keyword evidence="7" id="KW-0472">Membrane</keyword>
<dbReference type="InterPro" id="IPR036286">
    <property type="entry name" value="LexA/Signal_pep-like_sf"/>
</dbReference>
<evidence type="ECO:0000256" key="3">
    <source>
        <dbReference type="ARBA" id="ARBA00019232"/>
    </source>
</evidence>
<dbReference type="PANTHER" id="PTHR43390">
    <property type="entry name" value="SIGNAL PEPTIDASE I"/>
    <property type="match status" value="1"/>
</dbReference>
<evidence type="ECO:0000313" key="12">
    <source>
        <dbReference type="Proteomes" id="UP000325255"/>
    </source>
</evidence>
<evidence type="ECO:0000256" key="2">
    <source>
        <dbReference type="ARBA" id="ARBA00013208"/>
    </source>
</evidence>
<protein>
    <recommendedName>
        <fullName evidence="3 7">Signal peptidase I</fullName>
        <ecNumber evidence="2 7">3.4.21.89</ecNumber>
    </recommendedName>
</protein>
<dbReference type="PROSITE" id="PS00761">
    <property type="entry name" value="SPASE_I_3"/>
    <property type="match status" value="1"/>
</dbReference>
<dbReference type="NCBIfam" id="TIGR02227">
    <property type="entry name" value="sigpep_I_bact"/>
    <property type="match status" value="1"/>
</dbReference>
<dbReference type="InterPro" id="IPR019758">
    <property type="entry name" value="Pept_S26A_signal_pept_1_CS"/>
</dbReference>
<dbReference type="InterPro" id="IPR019757">
    <property type="entry name" value="Pept_S26A_signal_pept_1_Lys-AS"/>
</dbReference>
<evidence type="ECO:0000256" key="9">
    <source>
        <dbReference type="SAM" id="MobiDB-lite"/>
    </source>
</evidence>
<evidence type="ECO:0000256" key="8">
    <source>
        <dbReference type="RuleBase" id="RU362042"/>
    </source>
</evidence>
<comment type="similarity">
    <text evidence="8">Belongs to the peptidase S26 family.</text>
</comment>
<sequence length="368" mass="39115">MPAGTSPPGPSCQGEADLGSQPQAPAPRTRHDRIASRSPLADRPRRETQPIPLGPRGLSFKAGPGHGIVLMRPLNPAPNAAWAAVLSFFVPGLGQVYAQRYRAALGFALASIANATAFVAVTGATLLSPAVLAATLGMVLFTIALNGAAALHAWHAVRHGHDWVRPGWRRSTWTWGVVLVAISLGFEILPEDLGWSAFTVPSSSMLPTLQVGDRFIADGSEAARAALQPGDVIVFRLPRDPSVDYVKRLVALPGQTVQMQHGRLMIDGREVPQEDLGAAAPGTYRRRLTLPDGHSYVVLKTEAGSVLDDTPATTLGPDELFVMGDNLDDSLDSRVPSAVGLVPRELVIGRAAVIFWSRDAGRIGQAIR</sequence>
<keyword evidence="7" id="KW-1133">Transmembrane helix</keyword>
<comment type="caution">
    <text evidence="11">The sequence shown here is derived from an EMBL/GenBank/DDBJ whole genome shotgun (WGS) entry which is preliminary data.</text>
</comment>
<feature type="transmembrane region" description="Helical" evidence="7">
    <location>
        <begin position="130"/>
        <end position="151"/>
    </location>
</feature>
<evidence type="ECO:0000256" key="6">
    <source>
        <dbReference type="PIRSR" id="PIRSR600223-1"/>
    </source>
</evidence>
<dbReference type="InterPro" id="IPR019756">
    <property type="entry name" value="Pept_S26A_signal_pept_1_Ser-AS"/>
</dbReference>
<comment type="subcellular location">
    <subcellularLocation>
        <location evidence="8">Membrane</location>
        <topology evidence="8">Single-pass type II membrane protein</topology>
    </subcellularLocation>
</comment>
<dbReference type="PRINTS" id="PR00727">
    <property type="entry name" value="LEADERPTASE"/>
</dbReference>
<evidence type="ECO:0000256" key="7">
    <source>
        <dbReference type="RuleBase" id="RU003993"/>
    </source>
</evidence>
<dbReference type="CDD" id="cd06530">
    <property type="entry name" value="S26_SPase_I"/>
    <property type="match status" value="1"/>
</dbReference>
<dbReference type="EMBL" id="VWPK01000062">
    <property type="protein sequence ID" value="KAA5609010.1"/>
    <property type="molecule type" value="Genomic_DNA"/>
</dbReference>
<dbReference type="GO" id="GO:0009003">
    <property type="term" value="F:signal peptidase activity"/>
    <property type="evidence" value="ECO:0007669"/>
    <property type="project" value="UniProtKB-EC"/>
</dbReference>
<evidence type="ECO:0000259" key="10">
    <source>
        <dbReference type="Pfam" id="PF10502"/>
    </source>
</evidence>
<feature type="compositionally biased region" description="Basic and acidic residues" evidence="9">
    <location>
        <begin position="32"/>
        <end position="48"/>
    </location>
</feature>
<keyword evidence="7" id="KW-0812">Transmembrane</keyword>
<feature type="domain" description="Peptidase S26" evidence="10">
    <location>
        <begin position="180"/>
        <end position="356"/>
    </location>
</feature>
<dbReference type="PROSITE" id="PS00501">
    <property type="entry name" value="SPASE_I_1"/>
    <property type="match status" value="1"/>
</dbReference>
<dbReference type="AlphaFoldDB" id="A0A5M6IL65"/>
<dbReference type="Pfam" id="PF10502">
    <property type="entry name" value="Peptidase_S26"/>
    <property type="match status" value="1"/>
</dbReference>
<organism evidence="11 12">
    <name type="scientific">Rhodovastum atsumiense</name>
    <dbReference type="NCBI Taxonomy" id="504468"/>
    <lineage>
        <taxon>Bacteria</taxon>
        <taxon>Pseudomonadati</taxon>
        <taxon>Pseudomonadota</taxon>
        <taxon>Alphaproteobacteria</taxon>
        <taxon>Acetobacterales</taxon>
        <taxon>Acetobacteraceae</taxon>
        <taxon>Rhodovastum</taxon>
    </lineage>
</organism>
<evidence type="ECO:0000256" key="5">
    <source>
        <dbReference type="ARBA" id="ARBA00022801"/>
    </source>
</evidence>
<evidence type="ECO:0000313" key="11">
    <source>
        <dbReference type="EMBL" id="KAA5609010.1"/>
    </source>
</evidence>
<comment type="catalytic activity">
    <reaction evidence="1 7">
        <text>Cleavage of hydrophobic, N-terminal signal or leader sequences from secreted and periplasmic proteins.</text>
        <dbReference type="EC" id="3.4.21.89"/>
    </reaction>
</comment>
<evidence type="ECO:0000256" key="1">
    <source>
        <dbReference type="ARBA" id="ARBA00000677"/>
    </source>
</evidence>
<accession>A0A5M6IL65</accession>
<reference evidence="11 12" key="1">
    <citation type="submission" date="2019-09" db="EMBL/GenBank/DDBJ databases">
        <title>Genome sequence of Rhodovastum atsumiense, a diverse member of the Acetobacteraceae family of non-sulfur purple photosynthetic bacteria.</title>
        <authorList>
            <person name="Meyer T."/>
            <person name="Kyndt J."/>
        </authorList>
    </citation>
    <scope>NUCLEOTIDE SEQUENCE [LARGE SCALE GENOMIC DNA]</scope>
    <source>
        <strain evidence="11 12">DSM 21279</strain>
    </source>
</reference>
<gene>
    <name evidence="11" type="primary">lepB</name>
    <name evidence="11" type="ORF">F1189_26375</name>
</gene>
<dbReference type="Proteomes" id="UP000325255">
    <property type="component" value="Unassembled WGS sequence"/>
</dbReference>
<feature type="active site" evidence="6">
    <location>
        <position position="247"/>
    </location>
</feature>
<dbReference type="PANTHER" id="PTHR43390:SF14">
    <property type="entry name" value="SIGNAL PEPTIDASE I"/>
    <property type="match status" value="1"/>
</dbReference>
<keyword evidence="5 7" id="KW-0378">Hydrolase</keyword>
<dbReference type="EC" id="3.4.21.89" evidence="2 7"/>
<dbReference type="SUPFAM" id="SSF51306">
    <property type="entry name" value="LexA/Signal peptidase"/>
    <property type="match status" value="1"/>
</dbReference>
<dbReference type="PROSITE" id="PS00760">
    <property type="entry name" value="SPASE_I_2"/>
    <property type="match status" value="1"/>
</dbReference>
<keyword evidence="12" id="KW-1185">Reference proteome</keyword>
<feature type="transmembrane region" description="Helical" evidence="7">
    <location>
        <begin position="80"/>
        <end position="98"/>
    </location>
</feature>
<dbReference type="GO" id="GO:0006465">
    <property type="term" value="P:signal peptide processing"/>
    <property type="evidence" value="ECO:0007669"/>
    <property type="project" value="InterPro"/>
</dbReference>
<evidence type="ECO:0000256" key="4">
    <source>
        <dbReference type="ARBA" id="ARBA00022670"/>
    </source>
</evidence>
<comment type="caution">
    <text evidence="7">Lacks conserved residue(s) required for the propagation of feature annotation.</text>
</comment>
<dbReference type="GO" id="GO:0004252">
    <property type="term" value="F:serine-type endopeptidase activity"/>
    <property type="evidence" value="ECO:0007669"/>
    <property type="project" value="InterPro"/>
</dbReference>
<dbReference type="Gene3D" id="2.10.109.10">
    <property type="entry name" value="Umud Fragment, subunit A"/>
    <property type="match status" value="1"/>
</dbReference>
<dbReference type="OrthoDB" id="9815782at2"/>
<keyword evidence="4 7" id="KW-0645">Protease</keyword>
<proteinExistence type="inferred from homology"/>
<dbReference type="GO" id="GO:0016020">
    <property type="term" value="C:membrane"/>
    <property type="evidence" value="ECO:0007669"/>
    <property type="project" value="UniProtKB-SubCell"/>
</dbReference>
<feature type="transmembrane region" description="Helical" evidence="7">
    <location>
        <begin position="172"/>
        <end position="189"/>
    </location>
</feature>
<feature type="transmembrane region" description="Helical" evidence="7">
    <location>
        <begin position="105"/>
        <end position="124"/>
    </location>
</feature>
<dbReference type="InterPro" id="IPR000223">
    <property type="entry name" value="Pept_S26A_signal_pept_1"/>
</dbReference>